<keyword evidence="2 5" id="KW-0812">Transmembrane</keyword>
<dbReference type="EMBL" id="LAZL01000003">
    <property type="protein sequence ID" value="KMT66486.1"/>
    <property type="molecule type" value="Genomic_DNA"/>
</dbReference>
<organism evidence="7 8">
    <name type="scientific">Catenovulum maritimum</name>
    <dbReference type="NCBI Taxonomy" id="1513271"/>
    <lineage>
        <taxon>Bacteria</taxon>
        <taxon>Pseudomonadati</taxon>
        <taxon>Pseudomonadota</taxon>
        <taxon>Gammaproteobacteria</taxon>
        <taxon>Alteromonadales</taxon>
        <taxon>Alteromonadaceae</taxon>
        <taxon>Catenovulum</taxon>
    </lineage>
</organism>
<reference evidence="7 8" key="1">
    <citation type="submission" date="2015-04" db="EMBL/GenBank/DDBJ databases">
        <title>Draft Genome Sequence of the Novel Agar-Digesting Marine Bacterium Q1.</title>
        <authorList>
            <person name="Li Y."/>
            <person name="Li D."/>
            <person name="Chen G."/>
            <person name="Du Z."/>
        </authorList>
    </citation>
    <scope>NUCLEOTIDE SEQUENCE [LARGE SCALE GENOMIC DNA]</scope>
    <source>
        <strain evidence="7 8">Q1</strain>
    </source>
</reference>
<feature type="transmembrane region" description="Helical" evidence="5">
    <location>
        <begin position="191"/>
        <end position="212"/>
    </location>
</feature>
<dbReference type="AlphaFoldDB" id="A0A0J8JPB0"/>
<dbReference type="RefSeq" id="WP_048689359.1">
    <property type="nucleotide sequence ID" value="NZ_KQ130483.1"/>
</dbReference>
<comment type="caution">
    <text evidence="7">The sequence shown here is derived from an EMBL/GenBank/DDBJ whole genome shotgun (WGS) entry which is preliminary data.</text>
</comment>
<protein>
    <recommendedName>
        <fullName evidence="6">ABC-2 type transporter transmembrane domain-containing protein</fullName>
    </recommendedName>
</protein>
<dbReference type="PANTHER" id="PTHR43471">
    <property type="entry name" value="ABC TRANSPORTER PERMEASE"/>
    <property type="match status" value="1"/>
</dbReference>
<gene>
    <name evidence="7" type="ORF">XM47_02795</name>
</gene>
<keyword evidence="3 5" id="KW-1133">Transmembrane helix</keyword>
<feature type="transmembrane region" description="Helical" evidence="5">
    <location>
        <begin position="242"/>
        <end position="267"/>
    </location>
</feature>
<feature type="transmembrane region" description="Helical" evidence="5">
    <location>
        <begin position="319"/>
        <end position="339"/>
    </location>
</feature>
<feature type="transmembrane region" description="Helical" evidence="5">
    <location>
        <begin position="376"/>
        <end position="395"/>
    </location>
</feature>
<dbReference type="Pfam" id="PF12698">
    <property type="entry name" value="ABC2_membrane_3"/>
    <property type="match status" value="1"/>
</dbReference>
<evidence type="ECO:0000256" key="1">
    <source>
        <dbReference type="ARBA" id="ARBA00004141"/>
    </source>
</evidence>
<keyword evidence="8" id="KW-1185">Reference proteome</keyword>
<accession>A0A0J8JPB0</accession>
<evidence type="ECO:0000256" key="5">
    <source>
        <dbReference type="SAM" id="Phobius"/>
    </source>
</evidence>
<keyword evidence="4 5" id="KW-0472">Membrane</keyword>
<comment type="subcellular location">
    <subcellularLocation>
        <location evidence="1">Membrane</location>
        <topology evidence="1">Multi-pass membrane protein</topology>
    </subcellularLocation>
</comment>
<evidence type="ECO:0000259" key="6">
    <source>
        <dbReference type="Pfam" id="PF12698"/>
    </source>
</evidence>
<dbReference type="InterPro" id="IPR013525">
    <property type="entry name" value="ABC2_TM"/>
</dbReference>
<feature type="transmembrane region" description="Helical" evidence="5">
    <location>
        <begin position="288"/>
        <end position="313"/>
    </location>
</feature>
<feature type="transmembrane region" description="Helical" evidence="5">
    <location>
        <begin position="20"/>
        <end position="43"/>
    </location>
</feature>
<evidence type="ECO:0000313" key="7">
    <source>
        <dbReference type="EMBL" id="KMT66486.1"/>
    </source>
</evidence>
<sequence>MLSAVYKKELLELVRDKKTLVFMILLPLLIFPALFGSLAIFSVKTIQKEQARVLSYAVVGASDDNPILDLLKQEAGFKLYLGQTEGLSSTEIRELIRQNKVDFVLKIPTNHSTLMDGNLQSDWQLHFYNADGINSVFNRVKNMTNQLNQNLTESKLIHLGLASDQVPGVIKPIKLLKQDVAEKKESLGSQLGGLVSYILLPLCLMGAIYPAIDLAAGEKERGTLETLLITPVPRTTLVLGKFLTIFTASFTSALMAILSLAIWGFIFAQGLAVEIVIKVIGTLGVLDLLLALFMLVPVVMFFAALVLSISIYAKNFKEAQNFMAPLSLMIFIPLIIALLPGIKLNWHLALIPISNVALAIKEILKGQADPWMLSVIWGSQLGLALLMLTACIYWFSKEKVLFR</sequence>
<evidence type="ECO:0000313" key="8">
    <source>
        <dbReference type="Proteomes" id="UP000037600"/>
    </source>
</evidence>
<dbReference type="STRING" id="1513271.XM47_02795"/>
<dbReference type="GO" id="GO:0016020">
    <property type="term" value="C:membrane"/>
    <property type="evidence" value="ECO:0007669"/>
    <property type="project" value="UniProtKB-SubCell"/>
</dbReference>
<dbReference type="OrthoDB" id="5486437at2"/>
<dbReference type="PANTHER" id="PTHR43471:SF3">
    <property type="entry name" value="ABC TRANSPORTER PERMEASE PROTEIN NATB"/>
    <property type="match status" value="1"/>
</dbReference>
<proteinExistence type="predicted"/>
<dbReference type="GO" id="GO:0140359">
    <property type="term" value="F:ABC-type transporter activity"/>
    <property type="evidence" value="ECO:0007669"/>
    <property type="project" value="InterPro"/>
</dbReference>
<dbReference type="Proteomes" id="UP000037600">
    <property type="component" value="Unassembled WGS sequence"/>
</dbReference>
<evidence type="ECO:0000256" key="3">
    <source>
        <dbReference type="ARBA" id="ARBA00022989"/>
    </source>
</evidence>
<feature type="domain" description="ABC-2 type transporter transmembrane" evidence="6">
    <location>
        <begin position="17"/>
        <end position="387"/>
    </location>
</feature>
<evidence type="ECO:0000256" key="4">
    <source>
        <dbReference type="ARBA" id="ARBA00023136"/>
    </source>
</evidence>
<evidence type="ECO:0000256" key="2">
    <source>
        <dbReference type="ARBA" id="ARBA00022692"/>
    </source>
</evidence>
<name>A0A0J8JPB0_9ALTE</name>